<dbReference type="InterPro" id="IPR003123">
    <property type="entry name" value="VPS9"/>
</dbReference>
<dbReference type="PANTHER" id="PTHR23101">
    <property type="entry name" value="RAB GDP/GTP EXCHANGE FACTOR"/>
    <property type="match status" value="1"/>
</dbReference>
<dbReference type="SUPFAM" id="SSF109993">
    <property type="entry name" value="VPS9 domain"/>
    <property type="match status" value="1"/>
</dbReference>
<dbReference type="Gene3D" id="1.20.1050.80">
    <property type="entry name" value="VPS9 domain"/>
    <property type="match status" value="1"/>
</dbReference>
<dbReference type="EMBL" id="JAACNH010000001">
    <property type="protein sequence ID" value="KAG8455602.1"/>
    <property type="molecule type" value="Genomic_DNA"/>
</dbReference>
<dbReference type="Gene3D" id="1.10.246.120">
    <property type="match status" value="1"/>
</dbReference>
<keyword evidence="3" id="KW-0862">Zinc</keyword>
<feature type="domain" description="VPS9" evidence="7">
    <location>
        <begin position="240"/>
        <end position="383"/>
    </location>
</feature>
<dbReference type="SUPFAM" id="SSF57716">
    <property type="entry name" value="Glucocorticoid receptor-like (DNA-binding domain)"/>
    <property type="match status" value="1"/>
</dbReference>
<protein>
    <submittedName>
        <fullName evidence="8">Uncharacterized protein</fullName>
    </submittedName>
</protein>
<dbReference type="Pfam" id="PF18151">
    <property type="entry name" value="DUF5601"/>
    <property type="match status" value="1"/>
</dbReference>
<dbReference type="Pfam" id="PF01754">
    <property type="entry name" value="zf-A20"/>
    <property type="match status" value="1"/>
</dbReference>
<keyword evidence="9" id="KW-1185">Reference proteome</keyword>
<dbReference type="GO" id="GO:0005085">
    <property type="term" value="F:guanyl-nucleotide exchange factor activity"/>
    <property type="evidence" value="ECO:0007669"/>
    <property type="project" value="InterPro"/>
</dbReference>
<feature type="compositionally biased region" description="Basic and acidic residues" evidence="5">
    <location>
        <begin position="9"/>
        <end position="20"/>
    </location>
</feature>
<feature type="region of interest" description="Disordered" evidence="5">
    <location>
        <begin position="1"/>
        <end position="20"/>
    </location>
</feature>
<comment type="caution">
    <text evidence="8">The sequence shown here is derived from an EMBL/GenBank/DDBJ whole genome shotgun (WGS) entry which is preliminary data.</text>
</comment>
<dbReference type="OrthoDB" id="300289at2759"/>
<reference evidence="8" key="1">
    <citation type="thesis" date="2020" institute="ProQuest LLC" country="789 East Eisenhower Parkway, Ann Arbor, MI, USA">
        <title>Comparative Genomics and Chromosome Evolution.</title>
        <authorList>
            <person name="Mudd A.B."/>
        </authorList>
    </citation>
    <scope>NUCLEOTIDE SEQUENCE</scope>
    <source>
        <strain evidence="8">Female2</strain>
        <tissue evidence="8">Blood</tissue>
    </source>
</reference>
<dbReference type="AlphaFoldDB" id="A0A8T2KM27"/>
<dbReference type="SMART" id="SM00259">
    <property type="entry name" value="ZnF_A20"/>
    <property type="match status" value="1"/>
</dbReference>
<dbReference type="GO" id="GO:0030139">
    <property type="term" value="C:endocytic vesicle"/>
    <property type="evidence" value="ECO:0007669"/>
    <property type="project" value="TreeGrafter"/>
</dbReference>
<dbReference type="Gene3D" id="1.20.5.4770">
    <property type="match status" value="1"/>
</dbReference>
<keyword evidence="1" id="KW-0479">Metal-binding</keyword>
<evidence type="ECO:0000313" key="9">
    <source>
        <dbReference type="Proteomes" id="UP000812440"/>
    </source>
</evidence>
<feature type="domain" description="A20-type" evidence="6">
    <location>
        <begin position="37"/>
        <end position="71"/>
    </location>
</feature>
<proteinExistence type="predicted"/>
<dbReference type="GO" id="GO:0005829">
    <property type="term" value="C:cytosol"/>
    <property type="evidence" value="ECO:0007669"/>
    <property type="project" value="TreeGrafter"/>
</dbReference>
<dbReference type="InterPro" id="IPR045046">
    <property type="entry name" value="Vps9-like"/>
</dbReference>
<dbReference type="EMBL" id="JAACNH010000001">
    <property type="protein sequence ID" value="KAG8455601.1"/>
    <property type="molecule type" value="Genomic_DNA"/>
</dbReference>
<dbReference type="SMART" id="SM00167">
    <property type="entry name" value="VPS9"/>
    <property type="match status" value="1"/>
</dbReference>
<dbReference type="GO" id="GO:0003677">
    <property type="term" value="F:DNA binding"/>
    <property type="evidence" value="ECO:0007669"/>
    <property type="project" value="InterPro"/>
</dbReference>
<evidence type="ECO:0000256" key="5">
    <source>
        <dbReference type="SAM" id="MobiDB-lite"/>
    </source>
</evidence>
<dbReference type="PANTHER" id="PTHR23101:SF103">
    <property type="entry name" value="RAB5 GDP_GTP EXCHANGE FACTOR"/>
    <property type="match status" value="1"/>
</dbReference>
<evidence type="ECO:0000259" key="6">
    <source>
        <dbReference type="PROSITE" id="PS51036"/>
    </source>
</evidence>
<accession>A0A8T2KM27</accession>
<keyword evidence="4" id="KW-0175">Coiled coil</keyword>
<dbReference type="Pfam" id="PF02204">
    <property type="entry name" value="VPS9"/>
    <property type="match status" value="1"/>
</dbReference>
<dbReference type="GO" id="GO:0008270">
    <property type="term" value="F:zinc ion binding"/>
    <property type="evidence" value="ECO:0007669"/>
    <property type="project" value="UniProtKB-KW"/>
</dbReference>
<dbReference type="InterPro" id="IPR041545">
    <property type="entry name" value="DUF5601"/>
</dbReference>
<evidence type="ECO:0000256" key="2">
    <source>
        <dbReference type="ARBA" id="ARBA00022771"/>
    </source>
</evidence>
<dbReference type="PROSITE" id="PS51036">
    <property type="entry name" value="ZF_A20"/>
    <property type="match status" value="1"/>
</dbReference>
<keyword evidence="2" id="KW-0863">Zinc-finger</keyword>
<dbReference type="PROSITE" id="PS51205">
    <property type="entry name" value="VPS9"/>
    <property type="match status" value="1"/>
</dbReference>
<feature type="coiled-coil region" evidence="4">
    <location>
        <begin position="404"/>
        <end position="441"/>
    </location>
</feature>
<dbReference type="Proteomes" id="UP000812440">
    <property type="component" value="Chromosome 1"/>
</dbReference>
<dbReference type="GO" id="GO:0016192">
    <property type="term" value="P:vesicle-mediated transport"/>
    <property type="evidence" value="ECO:0007669"/>
    <property type="project" value="InterPro"/>
</dbReference>
<dbReference type="InterPro" id="IPR037191">
    <property type="entry name" value="VPS9_dom_sf"/>
</dbReference>
<evidence type="ECO:0000256" key="1">
    <source>
        <dbReference type="ARBA" id="ARBA00022723"/>
    </source>
</evidence>
<gene>
    <name evidence="8" type="ORF">GDO86_001704</name>
</gene>
<dbReference type="GO" id="GO:0031267">
    <property type="term" value="F:small GTPase binding"/>
    <property type="evidence" value="ECO:0007669"/>
    <property type="project" value="TreeGrafter"/>
</dbReference>
<evidence type="ECO:0000256" key="4">
    <source>
        <dbReference type="SAM" id="Coils"/>
    </source>
</evidence>
<sequence length="474" mass="54749">MTMSLAHPIQEHPPRWEKKNPMYLHPQEADLHIHGFSYQPEMCRKNCGYYGNPAWHGYCSKCWIQERQKRQSCPLTDGFRHHTGTILMRTDKENACQEELNDSSVGVISLSTDTKYAQYYQCSSTQVSTKKVPDAGFLGSWSCLKSLAKGDFSEFLKALRGSDAQQFYSVCTEFIYRLQDAENLSPNKKAEQMQDFYRKISEHFPDYMTEERDHLLDNIEKFVMTRLYKSVFCLDNSQDEQKDLSLQRRIKSLYWVTPKMLQVPFEMDNQNVKDLILSAVTAILEMDSRRAPQDKLSCISRASDCLFKCIEASKQDPATADDFLSSLIYITLNANPPRLISNLEYITRFCNPVRLITGEGGYCFTNLCCTVSFIETLDASSLSLTQEQFDYLMQQKRPELMSSLASQQATLQQIQCNKKLLEALIHRQDRLMEKAVSLERELVAWPLSVQVEVQEIIRRIPLETLRTSSQNKQP</sequence>
<evidence type="ECO:0000259" key="7">
    <source>
        <dbReference type="PROSITE" id="PS51205"/>
    </source>
</evidence>
<dbReference type="InterPro" id="IPR002653">
    <property type="entry name" value="Znf_A20"/>
</dbReference>
<evidence type="ECO:0000256" key="3">
    <source>
        <dbReference type="ARBA" id="ARBA00022833"/>
    </source>
</evidence>
<evidence type="ECO:0000313" key="8">
    <source>
        <dbReference type="EMBL" id="KAG8455601.1"/>
    </source>
</evidence>
<name>A0A8T2KM27_9PIPI</name>
<organism evidence="8 9">
    <name type="scientific">Hymenochirus boettgeri</name>
    <name type="common">Congo dwarf clawed frog</name>
    <dbReference type="NCBI Taxonomy" id="247094"/>
    <lineage>
        <taxon>Eukaryota</taxon>
        <taxon>Metazoa</taxon>
        <taxon>Chordata</taxon>
        <taxon>Craniata</taxon>
        <taxon>Vertebrata</taxon>
        <taxon>Euteleostomi</taxon>
        <taxon>Amphibia</taxon>
        <taxon>Batrachia</taxon>
        <taxon>Anura</taxon>
        <taxon>Pipoidea</taxon>
        <taxon>Pipidae</taxon>
        <taxon>Pipinae</taxon>
        <taxon>Hymenochirus</taxon>
    </lineage>
</organism>